<dbReference type="CDD" id="cd01948">
    <property type="entry name" value="EAL"/>
    <property type="match status" value="1"/>
</dbReference>
<dbReference type="SUPFAM" id="SSF55073">
    <property type="entry name" value="Nucleotide cyclase"/>
    <property type="match status" value="1"/>
</dbReference>
<sequence>MRWKTLSTYRLRLIALLVIVSLTAAYQCLSLYKSGQQLHTNTNELAQYHLPTLLQLQEVSACLHDMEQLLLLMDKSQDPADLNQQVDQIRQRFTQAITPLSDQSHDEIRLENIDALFRQQDQLIQNWRAQRPSSEQRHQQLLHIDPSLPQVQTLLQQMIDEHQVHTEQVLTRSLNYTRTSTGIAVGLTLLIAITAFMVAAALTRVSIDQKEQRKMASFADQNPEPILRCRRNGQILYRNAAANELFAQLRLDDKHPLPDLVENLTDIGELGLLQKSWTLQLDSLFFTVQAVLLPEDDQVQLHIKDESQAALARAELSHRASHDALTDLPNRMQFIEDVQALLKHDDRPFTLGLVTITQFQRVTSQIGFQSADEIMQQISQRLLRALRRCRRGHNPSMLYRFEGTHFALLLVEQYSEERLNMVANEFKQEFSPPFLSDDELHTFYLSVDQGFVRYPKHCRSLDGLLKFADIAVREAGLNTEATYLMFSPEMKEREQSMIELENELRHAEQQQQLMLHYQPQQTLSNDTLSGAEALIRWRHPDKGLISPADFIPVAEQSGLILSIGDWVLRQACQQAHHWHQQGYPLLVSINLSAKQFQQPDFVDKVAAILQETQVDPAKIELELTESLLMEDMDHAYDTLTKLKALGVKLAIDDFGTGYSSLAYLKRFPVDTLKIDRSFVANLPGDSQDSAIISAILDLAQHLELKVVAEGVETQEQHDWLQQRGCDVMQGFWYSRPLASQDWKQLLAAHDTVVHC</sequence>
<feature type="domain" description="EAL" evidence="2">
    <location>
        <begin position="497"/>
        <end position="750"/>
    </location>
</feature>
<dbReference type="Gene3D" id="3.30.70.270">
    <property type="match status" value="1"/>
</dbReference>
<keyword evidence="1" id="KW-0472">Membrane</keyword>
<feature type="domain" description="GGDEF" evidence="3">
    <location>
        <begin position="347"/>
        <end position="488"/>
    </location>
</feature>
<dbReference type="PANTHER" id="PTHR33121:SF70">
    <property type="entry name" value="SIGNALING PROTEIN YKOW"/>
    <property type="match status" value="1"/>
</dbReference>
<dbReference type="Pfam" id="PF00563">
    <property type="entry name" value="EAL"/>
    <property type="match status" value="1"/>
</dbReference>
<keyword evidence="1" id="KW-1133">Transmembrane helix</keyword>
<dbReference type="PROSITE" id="PS50883">
    <property type="entry name" value="EAL"/>
    <property type="match status" value="1"/>
</dbReference>
<evidence type="ECO:0000256" key="1">
    <source>
        <dbReference type="SAM" id="Phobius"/>
    </source>
</evidence>
<evidence type="ECO:0000313" key="5">
    <source>
        <dbReference type="Proteomes" id="UP001499988"/>
    </source>
</evidence>
<keyword evidence="5" id="KW-1185">Reference proteome</keyword>
<dbReference type="SMART" id="SM00052">
    <property type="entry name" value="EAL"/>
    <property type="match status" value="1"/>
</dbReference>
<organism evidence="4 5">
    <name type="scientific">Ferrimonas pelagia</name>
    <dbReference type="NCBI Taxonomy" id="1177826"/>
    <lineage>
        <taxon>Bacteria</taxon>
        <taxon>Pseudomonadati</taxon>
        <taxon>Pseudomonadota</taxon>
        <taxon>Gammaproteobacteria</taxon>
        <taxon>Alteromonadales</taxon>
        <taxon>Ferrimonadaceae</taxon>
        <taxon>Ferrimonas</taxon>
    </lineage>
</organism>
<comment type="caution">
    <text evidence="4">The sequence shown here is derived from an EMBL/GenBank/DDBJ whole genome shotgun (WGS) entry which is preliminary data.</text>
</comment>
<dbReference type="EMBL" id="BAABJZ010000003">
    <property type="protein sequence ID" value="GAA4872815.1"/>
    <property type="molecule type" value="Genomic_DNA"/>
</dbReference>
<accession>A0ABP9EHN8</accession>
<name>A0ABP9EHN8_9GAMM</name>
<keyword evidence="1" id="KW-0812">Transmembrane</keyword>
<evidence type="ECO:0000313" key="4">
    <source>
        <dbReference type="EMBL" id="GAA4872815.1"/>
    </source>
</evidence>
<dbReference type="SMART" id="SM00267">
    <property type="entry name" value="GGDEF"/>
    <property type="match status" value="1"/>
</dbReference>
<feature type="transmembrane region" description="Helical" evidence="1">
    <location>
        <begin position="183"/>
        <end position="205"/>
    </location>
</feature>
<dbReference type="RefSeq" id="WP_345332392.1">
    <property type="nucleotide sequence ID" value="NZ_BAABJZ010000003.1"/>
</dbReference>
<dbReference type="InterPro" id="IPR001633">
    <property type="entry name" value="EAL_dom"/>
</dbReference>
<dbReference type="InterPro" id="IPR029787">
    <property type="entry name" value="Nucleotide_cyclase"/>
</dbReference>
<dbReference type="InterPro" id="IPR043128">
    <property type="entry name" value="Rev_trsase/Diguanyl_cyclase"/>
</dbReference>
<dbReference type="InterPro" id="IPR035919">
    <property type="entry name" value="EAL_sf"/>
</dbReference>
<proteinExistence type="predicted"/>
<dbReference type="Proteomes" id="UP001499988">
    <property type="component" value="Unassembled WGS sequence"/>
</dbReference>
<dbReference type="InterPro" id="IPR000160">
    <property type="entry name" value="GGDEF_dom"/>
</dbReference>
<protein>
    <submittedName>
        <fullName evidence="4">Uncharacterized protein</fullName>
    </submittedName>
</protein>
<dbReference type="SUPFAM" id="SSF141868">
    <property type="entry name" value="EAL domain-like"/>
    <property type="match status" value="1"/>
</dbReference>
<dbReference type="Pfam" id="PF00990">
    <property type="entry name" value="GGDEF"/>
    <property type="match status" value="1"/>
</dbReference>
<evidence type="ECO:0000259" key="3">
    <source>
        <dbReference type="PROSITE" id="PS50887"/>
    </source>
</evidence>
<dbReference type="Gene3D" id="3.20.20.450">
    <property type="entry name" value="EAL domain"/>
    <property type="match status" value="1"/>
</dbReference>
<dbReference type="InterPro" id="IPR050706">
    <property type="entry name" value="Cyclic-di-GMP_PDE-like"/>
</dbReference>
<dbReference type="PANTHER" id="PTHR33121">
    <property type="entry name" value="CYCLIC DI-GMP PHOSPHODIESTERASE PDEF"/>
    <property type="match status" value="1"/>
</dbReference>
<dbReference type="NCBIfam" id="TIGR00254">
    <property type="entry name" value="GGDEF"/>
    <property type="match status" value="1"/>
</dbReference>
<dbReference type="PROSITE" id="PS50887">
    <property type="entry name" value="GGDEF"/>
    <property type="match status" value="1"/>
</dbReference>
<gene>
    <name evidence="4" type="ORF">GCM10023333_02050</name>
</gene>
<reference evidence="5" key="1">
    <citation type="journal article" date="2019" name="Int. J. Syst. Evol. Microbiol.">
        <title>The Global Catalogue of Microorganisms (GCM) 10K type strain sequencing project: providing services to taxonomists for standard genome sequencing and annotation.</title>
        <authorList>
            <consortium name="The Broad Institute Genomics Platform"/>
            <consortium name="The Broad Institute Genome Sequencing Center for Infectious Disease"/>
            <person name="Wu L."/>
            <person name="Ma J."/>
        </authorList>
    </citation>
    <scope>NUCLEOTIDE SEQUENCE [LARGE SCALE GENOMIC DNA]</scope>
    <source>
        <strain evidence="5">JCM 18401</strain>
    </source>
</reference>
<evidence type="ECO:0000259" key="2">
    <source>
        <dbReference type="PROSITE" id="PS50883"/>
    </source>
</evidence>